<gene>
    <name evidence="1" type="ordered locus">MGMSRv2__4228</name>
</gene>
<protein>
    <submittedName>
        <fullName evidence="1">Plasmid maintenance system killer</fullName>
    </submittedName>
</protein>
<dbReference type="Pfam" id="PF05015">
    <property type="entry name" value="HigB-like_toxin"/>
    <property type="match status" value="1"/>
</dbReference>
<dbReference type="eggNOG" id="COG3549">
    <property type="taxonomic scope" value="Bacteria"/>
</dbReference>
<dbReference type="KEGG" id="mgy:MGMSRv2__4228"/>
<name>V6F911_MAGGM</name>
<evidence type="ECO:0000313" key="2">
    <source>
        <dbReference type="Proteomes" id="UP000018922"/>
    </source>
</evidence>
<dbReference type="Proteomes" id="UP000018922">
    <property type="component" value="Chromosome I"/>
</dbReference>
<evidence type="ECO:0000313" key="1">
    <source>
        <dbReference type="EMBL" id="CDL01443.1"/>
    </source>
</evidence>
<dbReference type="PANTHER" id="PTHR40266:SF2">
    <property type="entry name" value="TOXIN HIGB-1"/>
    <property type="match status" value="1"/>
</dbReference>
<dbReference type="AlphaFoldDB" id="V6F911"/>
<dbReference type="InterPro" id="IPR035093">
    <property type="entry name" value="RelE/ParE_toxin_dom_sf"/>
</dbReference>
<accession>V6F911</accession>
<dbReference type="SUPFAM" id="SSF143011">
    <property type="entry name" value="RelE-like"/>
    <property type="match status" value="1"/>
</dbReference>
<dbReference type="HOGENOM" id="CLU_155111_0_0_5"/>
<dbReference type="EMBL" id="HG794546">
    <property type="protein sequence ID" value="CDL01443.1"/>
    <property type="molecule type" value="Genomic_DNA"/>
</dbReference>
<organism evidence="1 2">
    <name type="scientific">Magnetospirillum gryphiswaldense (strain DSM 6361 / JCM 21280 / NBRC 15271 / MSR-1)</name>
    <dbReference type="NCBI Taxonomy" id="431944"/>
    <lineage>
        <taxon>Bacteria</taxon>
        <taxon>Pseudomonadati</taxon>
        <taxon>Pseudomonadota</taxon>
        <taxon>Alphaproteobacteria</taxon>
        <taxon>Rhodospirillales</taxon>
        <taxon>Rhodospirillaceae</taxon>
        <taxon>Magnetospirillum</taxon>
    </lineage>
</organism>
<dbReference type="InterPro" id="IPR007711">
    <property type="entry name" value="HigB-1"/>
</dbReference>
<dbReference type="Gene3D" id="3.30.2310.20">
    <property type="entry name" value="RelE-like"/>
    <property type="match status" value="1"/>
</dbReference>
<proteinExistence type="predicted"/>
<dbReference type="STRING" id="1430440.MGMSRv2__4228"/>
<dbReference type="PANTHER" id="PTHR40266">
    <property type="entry name" value="TOXIN HIGB-1"/>
    <property type="match status" value="1"/>
</dbReference>
<keyword evidence="2" id="KW-1185">Reference proteome</keyword>
<sequence length="91" mass="10570">MIIRIRHKGLRELFETGRSKRIDVRFHNKIIDLLDMLDAATGPKDLVRVADFHGLIGDRQGQYSMHVNGNWVLTFRFDDGGVVDVDFEDYH</sequence>
<reference evidence="1 2" key="1">
    <citation type="journal article" date="2014" name="Genome Announc.">
        <title>Complete genome sequence of Magnetospirillum gryphiswaldense MSR-1.</title>
        <authorList>
            <person name="Wang X."/>
            <person name="Wang Q."/>
            <person name="Zhang W."/>
            <person name="Wang Y."/>
            <person name="Li L."/>
            <person name="Wen T."/>
            <person name="Zhang T."/>
            <person name="Zhang Y."/>
            <person name="Xu J."/>
            <person name="Hu J."/>
            <person name="Li S."/>
            <person name="Liu L."/>
            <person name="Liu J."/>
            <person name="Jiang W."/>
            <person name="Tian J."/>
            <person name="Li Y."/>
            <person name="Schuler D."/>
            <person name="Wang L."/>
            <person name="Li J."/>
        </authorList>
    </citation>
    <scope>NUCLEOTIDE SEQUENCE [LARGE SCALE GENOMIC DNA]</scope>
    <source>
        <strain evidence="2">DSM 6361 / JCM 21280 / NBRC 15271 / MSR-1</strain>
    </source>
</reference>